<dbReference type="Pfam" id="PF14016">
    <property type="entry name" value="DUF4232"/>
    <property type="match status" value="1"/>
</dbReference>
<reference evidence="4 5" key="2">
    <citation type="journal article" date="2011" name="J. Antibiot.">
        <title>Furaquinocins I and J: novel polyketide isoprenoid hybrid compounds from Streptomyces reveromyceticus SN-593.</title>
        <authorList>
            <person name="Panthee S."/>
            <person name="Takahashi S."/>
            <person name="Takagi H."/>
            <person name="Nogawa T."/>
            <person name="Oowada E."/>
            <person name="Uramoto M."/>
            <person name="Osada H."/>
        </authorList>
    </citation>
    <scope>NUCLEOTIDE SEQUENCE [LARGE SCALE GENOMIC DNA]</scope>
    <source>
        <strain evidence="4 5">SN-593</strain>
    </source>
</reference>
<dbReference type="AlphaFoldDB" id="A0A7U3UUB5"/>
<reference evidence="4 5" key="3">
    <citation type="journal article" date="2011" name="Nat. Chem. Biol.">
        <title>Reveromycin A biosynthesis uses RevG and RevJ for stereospecific spiroacetal formation.</title>
        <authorList>
            <person name="Takahashi S."/>
            <person name="Toyoda A."/>
            <person name="Sekiyama Y."/>
            <person name="Takagi H."/>
            <person name="Nogawa T."/>
            <person name="Uramoto M."/>
            <person name="Suzuki R."/>
            <person name="Koshino H."/>
            <person name="Kumano T."/>
            <person name="Panthee S."/>
            <person name="Dairi T."/>
            <person name="Ishikawa J."/>
            <person name="Ikeda H."/>
            <person name="Sakaki Y."/>
            <person name="Osada H."/>
        </authorList>
    </citation>
    <scope>NUCLEOTIDE SEQUENCE [LARGE SCALE GENOMIC DNA]</scope>
    <source>
        <strain evidence="4 5">SN-593</strain>
    </source>
</reference>
<reference evidence="4 5" key="4">
    <citation type="journal article" date="2020" name="Sci. Rep.">
        <title>beta-carboline chemical signals induce reveromycin production through a LuxR family regulator in Streptomyces sp. SN-593.</title>
        <authorList>
            <person name="Panthee S."/>
            <person name="Kito N."/>
            <person name="Hayashi T."/>
            <person name="Shimizu T."/>
            <person name="Ishikawa J."/>
            <person name="Hamamoto H."/>
            <person name="Osada H."/>
            <person name="Takahashi S."/>
        </authorList>
    </citation>
    <scope>NUCLEOTIDE SEQUENCE [LARGE SCALE GENOMIC DNA]</scope>
    <source>
        <strain evidence="4 5">SN-593</strain>
    </source>
</reference>
<dbReference type="Proteomes" id="UP000595703">
    <property type="component" value="Chromosome"/>
</dbReference>
<sequence length="239" mass="23820">MRTTKTAMTATARSPRRARTAVVTAAAATTALVALLAAGCATRTGAGADAPPDPGDFRVHADTLPPDGSGETGATPGTRPTGGATGATGGTAVTASATPTGPCPASGLRAAAGPTDGAMGLRQVQLTLTDCGSRSLTVDGYPALRLLDDDGRTVQVAVHHGDDIVDSVTDPGPAATTLRPGGHVVAVLAWRNTYTISNEPPALATVLEFTVEGAAQRAPLTVDLGNTGKIDVTAWYAGK</sequence>
<dbReference type="EMBL" id="AP018365">
    <property type="protein sequence ID" value="BBA98875.1"/>
    <property type="molecule type" value="Genomic_DNA"/>
</dbReference>
<evidence type="ECO:0000313" key="4">
    <source>
        <dbReference type="EMBL" id="BBA98875.1"/>
    </source>
</evidence>
<keyword evidence="2" id="KW-0732">Signal</keyword>
<dbReference type="KEGG" id="arev:RVR_5236"/>
<feature type="region of interest" description="Disordered" evidence="1">
    <location>
        <begin position="45"/>
        <end position="101"/>
    </location>
</feature>
<dbReference type="InterPro" id="IPR025326">
    <property type="entry name" value="DUF4232"/>
</dbReference>
<accession>A0A7U3UUB5</accession>
<feature type="compositionally biased region" description="Low complexity" evidence="1">
    <location>
        <begin position="90"/>
        <end position="100"/>
    </location>
</feature>
<protein>
    <submittedName>
        <fullName evidence="4">Putative lipoprotein</fullName>
    </submittedName>
</protein>
<feature type="domain" description="DUF4232" evidence="3">
    <location>
        <begin position="103"/>
        <end position="235"/>
    </location>
</feature>
<gene>
    <name evidence="4" type="ORF">RVR_5236</name>
</gene>
<organism evidence="4 5">
    <name type="scientific">Actinacidiphila reveromycinica</name>
    <dbReference type="NCBI Taxonomy" id="659352"/>
    <lineage>
        <taxon>Bacteria</taxon>
        <taxon>Bacillati</taxon>
        <taxon>Actinomycetota</taxon>
        <taxon>Actinomycetes</taxon>
        <taxon>Kitasatosporales</taxon>
        <taxon>Streptomycetaceae</taxon>
        <taxon>Actinacidiphila</taxon>
    </lineage>
</organism>
<evidence type="ECO:0000313" key="5">
    <source>
        <dbReference type="Proteomes" id="UP000595703"/>
    </source>
</evidence>
<evidence type="ECO:0000256" key="2">
    <source>
        <dbReference type="SAM" id="SignalP"/>
    </source>
</evidence>
<evidence type="ECO:0000259" key="3">
    <source>
        <dbReference type="Pfam" id="PF14016"/>
    </source>
</evidence>
<reference evidence="4 5" key="1">
    <citation type="journal article" date="2010" name="J. Bacteriol.">
        <title>Biochemical characterization of a novel indole prenyltransferase from Streptomyces sp. SN-593.</title>
        <authorList>
            <person name="Takahashi S."/>
            <person name="Takagi H."/>
            <person name="Toyoda A."/>
            <person name="Uramoto M."/>
            <person name="Nogawa T."/>
            <person name="Ueki M."/>
            <person name="Sakaki Y."/>
            <person name="Osada H."/>
        </authorList>
    </citation>
    <scope>NUCLEOTIDE SEQUENCE [LARGE SCALE GENOMIC DNA]</scope>
    <source>
        <strain evidence="4 5">SN-593</strain>
    </source>
</reference>
<keyword evidence="5" id="KW-1185">Reference proteome</keyword>
<evidence type="ECO:0000256" key="1">
    <source>
        <dbReference type="SAM" id="MobiDB-lite"/>
    </source>
</evidence>
<name>A0A7U3UUB5_9ACTN</name>
<feature type="signal peptide" evidence="2">
    <location>
        <begin position="1"/>
        <end position="46"/>
    </location>
</feature>
<feature type="compositionally biased region" description="Low complexity" evidence="1">
    <location>
        <begin position="72"/>
        <end position="82"/>
    </location>
</feature>
<keyword evidence="4" id="KW-0449">Lipoprotein</keyword>
<proteinExistence type="predicted"/>
<feature type="chain" id="PRO_5038919617" evidence="2">
    <location>
        <begin position="47"/>
        <end position="239"/>
    </location>
</feature>